<comment type="caution">
    <text evidence="4">The sequence shown here is derived from an EMBL/GenBank/DDBJ whole genome shotgun (WGS) entry which is preliminary data.</text>
</comment>
<feature type="domain" description="Ketopantoate reductase N-terminal" evidence="2">
    <location>
        <begin position="5"/>
        <end position="169"/>
    </location>
</feature>
<dbReference type="Gene3D" id="3.40.50.720">
    <property type="entry name" value="NAD(P)-binding Rossmann-like Domain"/>
    <property type="match status" value="1"/>
</dbReference>
<organism evidence="4 5">
    <name type="scientific">Rhodotorula mucilaginosa</name>
    <name type="common">Yeast</name>
    <name type="synonym">Rhodotorula rubra</name>
    <dbReference type="NCBI Taxonomy" id="5537"/>
    <lineage>
        <taxon>Eukaryota</taxon>
        <taxon>Fungi</taxon>
        <taxon>Dikarya</taxon>
        <taxon>Basidiomycota</taxon>
        <taxon>Pucciniomycotina</taxon>
        <taxon>Microbotryomycetes</taxon>
        <taxon>Sporidiobolales</taxon>
        <taxon>Sporidiobolaceae</taxon>
        <taxon>Rhodotorula</taxon>
    </lineage>
</organism>
<dbReference type="InterPro" id="IPR008927">
    <property type="entry name" value="6-PGluconate_DH-like_C_sf"/>
</dbReference>
<evidence type="ECO:0000256" key="1">
    <source>
        <dbReference type="SAM" id="MobiDB-lite"/>
    </source>
</evidence>
<proteinExistence type="predicted"/>
<dbReference type="GO" id="GO:0005737">
    <property type="term" value="C:cytoplasm"/>
    <property type="evidence" value="ECO:0007669"/>
    <property type="project" value="TreeGrafter"/>
</dbReference>
<dbReference type="AlphaFoldDB" id="A0A9P6W6M4"/>
<dbReference type="PANTHER" id="PTHR21708">
    <property type="entry name" value="PROBABLE 2-DEHYDROPANTOATE 2-REDUCTASE"/>
    <property type="match status" value="1"/>
</dbReference>
<dbReference type="InterPro" id="IPR013752">
    <property type="entry name" value="KPA_reductase"/>
</dbReference>
<protein>
    <recommendedName>
        <fullName evidence="6">2-dehydropantoate 2-reductase</fullName>
    </recommendedName>
</protein>
<evidence type="ECO:0000259" key="2">
    <source>
        <dbReference type="Pfam" id="PF02558"/>
    </source>
</evidence>
<reference evidence="4 5" key="1">
    <citation type="submission" date="2020-11" db="EMBL/GenBank/DDBJ databases">
        <title>Kefir isolates.</title>
        <authorList>
            <person name="Marcisauskas S."/>
            <person name="Kim Y."/>
            <person name="Blasche S."/>
        </authorList>
    </citation>
    <scope>NUCLEOTIDE SEQUENCE [LARGE SCALE GENOMIC DNA]</scope>
    <source>
        <strain evidence="4 5">KR</strain>
    </source>
</reference>
<dbReference type="InterPro" id="IPR013328">
    <property type="entry name" value="6PGD_dom2"/>
</dbReference>
<name>A0A9P6W6M4_RHOMI</name>
<dbReference type="PANTHER" id="PTHR21708:SF43">
    <property type="entry name" value="KETOPANTOATE REDUCTASE C-TERMINAL DOMAIN-CONTAINING PROTEIN"/>
    <property type="match status" value="1"/>
</dbReference>
<dbReference type="Pfam" id="PF08546">
    <property type="entry name" value="ApbA_C"/>
    <property type="match status" value="1"/>
</dbReference>
<evidence type="ECO:0000313" key="5">
    <source>
        <dbReference type="Proteomes" id="UP000777482"/>
    </source>
</evidence>
<sequence length="444" mass="48007">MTIDVLIIGMGAVGTVYGYVLSQNSDVQVTAIARSSYDAIKDGIHFKSDKFGEHRNWKPYRIVKDAEEANDRPYKYILCAMKCLPDLLPTASILAPFLESKHADTSNSVDLEDGPTVVLLQNGVGIEVPLAHAYPHVPIISSVVWVGANLLPGGVVTHGSLEQLIMGLFTGEGGDPSGAGEHVESEFADPHGYRQQPDGPARLEEGRRRTQAFGDLINNGGGCAVVVDEIQPKRYEKNLWNAAFSSMCAMSRRPVSEVVSPASLPYTLPVVRRTMLEVIYVARAWGITEEQLPLKTVDDTITLTIRNYQRKSESPGTAADAAADTEATLNFKPSMLLDVEAGRPAELEPILGSLLDRARAKGVPTPRLDVAYAVLKCHQAQAVEAHAQTPQYQDHIRNWLARKPTVGGLGTAGRKAWDQAIKRAGLSDAGFGGGKDKIPGKPVQ</sequence>
<feature type="compositionally biased region" description="Basic and acidic residues" evidence="1">
    <location>
        <begin position="181"/>
        <end position="192"/>
    </location>
</feature>
<dbReference type="InterPro" id="IPR013332">
    <property type="entry name" value="KPR_N"/>
</dbReference>
<feature type="domain" description="Ketopantoate reductase C-terminal" evidence="3">
    <location>
        <begin position="230"/>
        <end position="376"/>
    </location>
</feature>
<dbReference type="FunFam" id="1.10.1040.10:FF:000017">
    <property type="entry name" value="2-dehydropantoate 2-reductase"/>
    <property type="match status" value="1"/>
</dbReference>
<evidence type="ECO:0000259" key="3">
    <source>
        <dbReference type="Pfam" id="PF08546"/>
    </source>
</evidence>
<accession>A0A9P6W6M4</accession>
<dbReference type="EMBL" id="PUHQ01000006">
    <property type="protein sequence ID" value="KAG0666110.1"/>
    <property type="molecule type" value="Genomic_DNA"/>
</dbReference>
<dbReference type="Proteomes" id="UP000777482">
    <property type="component" value="Unassembled WGS sequence"/>
</dbReference>
<feature type="region of interest" description="Disordered" evidence="1">
    <location>
        <begin position="175"/>
        <end position="202"/>
    </location>
</feature>
<evidence type="ECO:0008006" key="6">
    <source>
        <dbReference type="Google" id="ProtNLM"/>
    </source>
</evidence>
<dbReference type="Pfam" id="PF02558">
    <property type="entry name" value="ApbA"/>
    <property type="match status" value="1"/>
</dbReference>
<dbReference type="OrthoDB" id="3609at2759"/>
<dbReference type="InterPro" id="IPR051402">
    <property type="entry name" value="KPR-Related"/>
</dbReference>
<keyword evidence="5" id="KW-1185">Reference proteome</keyword>
<gene>
    <name evidence="4" type="ORF">C6P46_005461</name>
</gene>
<dbReference type="SUPFAM" id="SSF48179">
    <property type="entry name" value="6-phosphogluconate dehydrogenase C-terminal domain-like"/>
    <property type="match status" value="1"/>
</dbReference>
<evidence type="ECO:0000313" key="4">
    <source>
        <dbReference type="EMBL" id="KAG0666110.1"/>
    </source>
</evidence>
<dbReference type="Gene3D" id="1.10.1040.10">
    <property type="entry name" value="N-(1-d-carboxylethyl)-l-norvaline Dehydrogenase, domain 2"/>
    <property type="match status" value="1"/>
</dbReference>